<organism evidence="1 2">
    <name type="scientific">Stenotrophomonas ginsengisoli</name>
    <dbReference type="NCBI Taxonomy" id="336566"/>
    <lineage>
        <taxon>Bacteria</taxon>
        <taxon>Pseudomonadati</taxon>
        <taxon>Pseudomonadota</taxon>
        <taxon>Gammaproteobacteria</taxon>
        <taxon>Lysobacterales</taxon>
        <taxon>Lysobacteraceae</taxon>
        <taxon>Stenotrophomonas</taxon>
    </lineage>
</organism>
<proteinExistence type="predicted"/>
<evidence type="ECO:0000313" key="1">
    <source>
        <dbReference type="EMBL" id="KRG78205.1"/>
    </source>
</evidence>
<evidence type="ECO:0000313" key="2">
    <source>
        <dbReference type="Proteomes" id="UP000050956"/>
    </source>
</evidence>
<keyword evidence="2" id="KW-1185">Reference proteome</keyword>
<comment type="caution">
    <text evidence="1">The sequence shown here is derived from an EMBL/GenBank/DDBJ whole genome shotgun (WGS) entry which is preliminary data.</text>
</comment>
<reference evidence="1 2" key="1">
    <citation type="submission" date="2015-05" db="EMBL/GenBank/DDBJ databases">
        <title>Genome sequencing and analysis of members of genus Stenotrophomonas.</title>
        <authorList>
            <person name="Patil P.P."/>
            <person name="Midha S."/>
            <person name="Patil P.B."/>
        </authorList>
    </citation>
    <scope>NUCLEOTIDE SEQUENCE [LARGE SCALE GENOMIC DNA]</scope>
    <source>
        <strain evidence="1 2">DSM 24757</strain>
    </source>
</reference>
<dbReference type="InterPro" id="IPR045500">
    <property type="entry name" value="DUF6491"/>
</dbReference>
<gene>
    <name evidence="1" type="ORF">ABB30_05375</name>
</gene>
<dbReference type="Proteomes" id="UP000050956">
    <property type="component" value="Unassembled WGS sequence"/>
</dbReference>
<protein>
    <submittedName>
        <fullName evidence="1">Uncharacterized protein</fullName>
    </submittedName>
</protein>
<name>A0A0R0D7F5_9GAMM</name>
<accession>A0A0R0D7F5</accession>
<dbReference type="STRING" id="336566.ABB30_05375"/>
<dbReference type="PATRIC" id="fig|336566.3.peg.414"/>
<dbReference type="Pfam" id="PF20101">
    <property type="entry name" value="DUF6491"/>
    <property type="match status" value="1"/>
</dbReference>
<sequence>MSSALLAILVLAGCATTTRLTSQEQLQLHLAHAGEPVPSFRFFGSLHGWNELGDRAMVVHTRPNESWLLQFDATCPGLTHATTIGLSSQFDRVYARFDRVYVRDTIPSSCRISSIRPLDSKAIKAGQAQLRQAKIEQRQAEQADGEQPAG</sequence>
<dbReference type="EMBL" id="LDJM01000012">
    <property type="protein sequence ID" value="KRG78205.1"/>
    <property type="molecule type" value="Genomic_DNA"/>
</dbReference>
<dbReference type="AlphaFoldDB" id="A0A0R0D7F5"/>